<dbReference type="PANTHER" id="PTHR46797:SF1">
    <property type="entry name" value="METHYLPHOSPHONATE SYNTHASE"/>
    <property type="match status" value="1"/>
</dbReference>
<dbReference type="PROSITE" id="PS50943">
    <property type="entry name" value="HTH_CROC1"/>
    <property type="match status" value="2"/>
</dbReference>
<evidence type="ECO:0000259" key="2">
    <source>
        <dbReference type="PROSITE" id="PS50943"/>
    </source>
</evidence>
<evidence type="ECO:0000313" key="4">
    <source>
        <dbReference type="Proteomes" id="UP001365846"/>
    </source>
</evidence>
<dbReference type="PANTHER" id="PTHR46797">
    <property type="entry name" value="HTH-TYPE TRANSCRIPTIONAL REGULATOR"/>
    <property type="match status" value="1"/>
</dbReference>
<dbReference type="Pfam" id="PF13560">
    <property type="entry name" value="HTH_31"/>
    <property type="match status" value="1"/>
</dbReference>
<proteinExistence type="predicted"/>
<dbReference type="CDD" id="cd00093">
    <property type="entry name" value="HTH_XRE"/>
    <property type="match status" value="2"/>
</dbReference>
<dbReference type="InterPro" id="IPR001387">
    <property type="entry name" value="Cro/C1-type_HTH"/>
</dbReference>
<keyword evidence="4" id="KW-1185">Reference proteome</keyword>
<feature type="domain" description="HTH cro/C1-type" evidence="2">
    <location>
        <begin position="101"/>
        <end position="155"/>
    </location>
</feature>
<comment type="caution">
    <text evidence="3">The sequence shown here is derived from an EMBL/GenBank/DDBJ whole genome shotgun (WGS) entry which is preliminary data.</text>
</comment>
<feature type="domain" description="HTH cro/C1-type" evidence="2">
    <location>
        <begin position="23"/>
        <end position="78"/>
    </location>
</feature>
<dbReference type="Proteomes" id="UP001365846">
    <property type="component" value="Unassembled WGS sequence"/>
</dbReference>
<reference evidence="3 4" key="1">
    <citation type="submission" date="2024-03" db="EMBL/GenBank/DDBJ databases">
        <title>Novel species of the genus Variovorax.</title>
        <authorList>
            <person name="Liu Q."/>
            <person name="Xin Y.-H."/>
        </authorList>
    </citation>
    <scope>NUCLEOTIDE SEQUENCE [LARGE SCALE GENOMIC DNA]</scope>
    <source>
        <strain evidence="3 4">KACC 18899</strain>
    </source>
</reference>
<sequence length="163" mass="17758">MPHSAEAPNQIAPALLEKLAANVLALREAGNWSTRALAEHCRIDRRTLQRMEHRELGTLSLDTVDRLAKGLGVDTGSLLGAKPVARRESDRVVQEIIGTSLVSARDELQWTQYDLSAHSGVSRTLIAHIERGARNPSLKTLGRLADALDTTVEKLLSDPRGPS</sequence>
<dbReference type="SMART" id="SM00530">
    <property type="entry name" value="HTH_XRE"/>
    <property type="match status" value="2"/>
</dbReference>
<keyword evidence="1" id="KW-0238">DNA-binding</keyword>
<dbReference type="InterPro" id="IPR050807">
    <property type="entry name" value="TransReg_Diox_bact_type"/>
</dbReference>
<gene>
    <name evidence="3" type="ORF">WKW77_34935</name>
</gene>
<evidence type="ECO:0000256" key="1">
    <source>
        <dbReference type="ARBA" id="ARBA00023125"/>
    </source>
</evidence>
<name>A0ABU8VRI9_9BURK</name>
<accession>A0ABU8VRI9</accession>
<protein>
    <submittedName>
        <fullName evidence="3">Helix-turn-helix transcriptional regulator</fullName>
    </submittedName>
</protein>
<organism evidence="3 4">
    <name type="scientific">Variovorax ureilyticus</name>
    <dbReference type="NCBI Taxonomy" id="1836198"/>
    <lineage>
        <taxon>Bacteria</taxon>
        <taxon>Pseudomonadati</taxon>
        <taxon>Pseudomonadota</taxon>
        <taxon>Betaproteobacteria</taxon>
        <taxon>Burkholderiales</taxon>
        <taxon>Comamonadaceae</taxon>
        <taxon>Variovorax</taxon>
    </lineage>
</organism>
<dbReference type="EMBL" id="JBBKZU010000049">
    <property type="protein sequence ID" value="MEJ8816279.1"/>
    <property type="molecule type" value="Genomic_DNA"/>
</dbReference>
<dbReference type="RefSeq" id="WP_340361468.1">
    <property type="nucleotide sequence ID" value="NZ_JBBKZU010000049.1"/>
</dbReference>
<evidence type="ECO:0000313" key="3">
    <source>
        <dbReference type="EMBL" id="MEJ8816279.1"/>
    </source>
</evidence>
<dbReference type="SUPFAM" id="SSF47413">
    <property type="entry name" value="lambda repressor-like DNA-binding domains"/>
    <property type="match status" value="2"/>
</dbReference>
<dbReference type="Gene3D" id="1.10.260.40">
    <property type="entry name" value="lambda repressor-like DNA-binding domains"/>
    <property type="match status" value="2"/>
</dbReference>
<dbReference type="Pfam" id="PF01381">
    <property type="entry name" value="HTH_3"/>
    <property type="match status" value="1"/>
</dbReference>
<dbReference type="InterPro" id="IPR010982">
    <property type="entry name" value="Lambda_DNA-bd_dom_sf"/>
</dbReference>